<dbReference type="InterPro" id="IPR043708">
    <property type="entry name" value="DUF5648"/>
</dbReference>
<organism evidence="2 3">
    <name type="scientific">Candidatus Electrothrix marina</name>
    <dbReference type="NCBI Taxonomy" id="1859130"/>
    <lineage>
        <taxon>Bacteria</taxon>
        <taxon>Pseudomonadati</taxon>
        <taxon>Thermodesulfobacteriota</taxon>
        <taxon>Desulfobulbia</taxon>
        <taxon>Desulfobulbales</taxon>
        <taxon>Desulfobulbaceae</taxon>
        <taxon>Candidatus Electrothrix</taxon>
    </lineage>
</organism>
<keyword evidence="3" id="KW-1185">Reference proteome</keyword>
<gene>
    <name evidence="2" type="ORF">VU01_11391</name>
</gene>
<sequence length="113" mass="13987">GWWCAYTAQEDDSLPVYRFWSNINRSHFYTISETEKEHVEDTYSDDEWRYERIEWYAFDYAKAGTIPVYRFWSDMNRSHFYTASETEKQKVIDQYTDYEWEHEGVGWWVYPCP</sequence>
<evidence type="ECO:0000313" key="2">
    <source>
        <dbReference type="EMBL" id="RWX51422.1"/>
    </source>
</evidence>
<proteinExistence type="predicted"/>
<evidence type="ECO:0000259" key="1">
    <source>
        <dbReference type="Pfam" id="PF18885"/>
    </source>
</evidence>
<dbReference type="AlphaFoldDB" id="A0A444JEA2"/>
<name>A0A444JEA2_9BACT</name>
<feature type="domain" description="DUF5648" evidence="1">
    <location>
        <begin position="7"/>
        <end position="109"/>
    </location>
</feature>
<protein>
    <recommendedName>
        <fullName evidence="1">DUF5648 domain-containing protein</fullName>
    </recommendedName>
</protein>
<dbReference type="Proteomes" id="UP000288892">
    <property type="component" value="Unassembled WGS sequence"/>
</dbReference>
<comment type="caution">
    <text evidence="2">The sequence shown here is derived from an EMBL/GenBank/DDBJ whole genome shotgun (WGS) entry which is preliminary data.</text>
</comment>
<accession>A0A444JEA2</accession>
<reference evidence="2 3" key="1">
    <citation type="submission" date="2017-01" db="EMBL/GenBank/DDBJ databases">
        <title>The cable genome- insights into the physiology and evolution of filamentous bacteria capable of sulfide oxidation via long distance electron transfer.</title>
        <authorList>
            <person name="Schreiber L."/>
            <person name="Bjerg J.T."/>
            <person name="Boggild A."/>
            <person name="Van De Vossenberg J."/>
            <person name="Meysman F."/>
            <person name="Nielsen L.P."/>
            <person name="Schramm A."/>
            <person name="Kjeldsen K.U."/>
        </authorList>
    </citation>
    <scope>NUCLEOTIDE SEQUENCE [LARGE SCALE GENOMIC DNA]</scope>
    <source>
        <strain evidence="2">A5</strain>
    </source>
</reference>
<feature type="non-terminal residue" evidence="2">
    <location>
        <position position="1"/>
    </location>
</feature>
<evidence type="ECO:0000313" key="3">
    <source>
        <dbReference type="Proteomes" id="UP000288892"/>
    </source>
</evidence>
<dbReference type="EMBL" id="MTKS01000139">
    <property type="protein sequence ID" value="RWX51422.1"/>
    <property type="molecule type" value="Genomic_DNA"/>
</dbReference>
<dbReference type="Pfam" id="PF18885">
    <property type="entry name" value="DUF5648"/>
    <property type="match status" value="1"/>
</dbReference>